<dbReference type="Gene3D" id="2.30.30.320">
    <property type="entry name" value="DUF1653-like domain"/>
    <property type="match status" value="1"/>
</dbReference>
<dbReference type="InterPro" id="IPR023387">
    <property type="entry name" value="DUF1653-like_dom"/>
</dbReference>
<name>A0A381KJW0_CLODI</name>
<dbReference type="InterPro" id="IPR037135">
    <property type="entry name" value="DUF1653-like_dom_sf"/>
</dbReference>
<dbReference type="AlphaFoldDB" id="A0A381KJW0"/>
<feature type="domain" description="DUF1653" evidence="1">
    <location>
        <begin position="81"/>
        <end position="124"/>
    </location>
</feature>
<dbReference type="Pfam" id="PF07866">
    <property type="entry name" value="DUF1653"/>
    <property type="match status" value="1"/>
</dbReference>
<organism evidence="2">
    <name type="scientific">Clostridioides difficile</name>
    <name type="common">Peptoclostridium difficile</name>
    <dbReference type="NCBI Taxonomy" id="1496"/>
    <lineage>
        <taxon>Bacteria</taxon>
        <taxon>Bacillati</taxon>
        <taxon>Bacillota</taxon>
        <taxon>Clostridia</taxon>
        <taxon>Peptostreptococcales</taxon>
        <taxon>Peptostreptococcaceae</taxon>
        <taxon>Clostridioides</taxon>
    </lineage>
</organism>
<accession>A0A381KJW0</accession>
<sequence>MNRLLKSLCIYKHFKGGFYAVMGVSRPVDDSELDNVFEDLGCLDRLDIFDYRFGSRHTETNEDMIIYKDDKGNFYHHKNKSNENLVIYKTLYDGSGAYARPLDIFLSKVDKKKYPNTSQKYRFEEFK</sequence>
<evidence type="ECO:0000313" key="2">
    <source>
        <dbReference type="EMBL" id="SUY82536.1"/>
    </source>
</evidence>
<dbReference type="EMBL" id="UFWD01000002">
    <property type="protein sequence ID" value="SUY82536.1"/>
    <property type="molecule type" value="Genomic_DNA"/>
</dbReference>
<proteinExistence type="predicted"/>
<reference evidence="2" key="1">
    <citation type="submission" date="2018-06" db="EMBL/GenBank/DDBJ databases">
        <authorList>
            <consortium name="Pathogen Informatics"/>
            <person name="Doyle S."/>
        </authorList>
    </citation>
    <scope>NUCLEOTIDE SEQUENCE</scope>
    <source>
        <strain evidence="2">NCTC13307</strain>
    </source>
</reference>
<dbReference type="KEGG" id="pdf:CD630DERM_29350"/>
<dbReference type="RefSeq" id="WP_011861742.1">
    <property type="nucleotide sequence ID" value="NZ_BINN01000021.1"/>
</dbReference>
<evidence type="ECO:0000259" key="1">
    <source>
        <dbReference type="Pfam" id="PF07866"/>
    </source>
</evidence>
<protein>
    <submittedName>
        <fullName evidence="2">Protein of uncharacterized function (DUF1653)</fullName>
    </submittedName>
</protein>
<gene>
    <name evidence="2" type="ORF">NCTC13307_03641</name>
</gene>